<evidence type="ECO:0000313" key="1">
    <source>
        <dbReference type="EMBL" id="TRU68283.1"/>
    </source>
</evidence>
<protein>
    <submittedName>
        <fullName evidence="1">Uncharacterized protein</fullName>
    </submittedName>
</protein>
<comment type="caution">
    <text evidence="1">The sequence shown here is derived from an EMBL/GenBank/DDBJ whole genome shotgun (WGS) entry which is preliminary data.</text>
</comment>
<name>A0A552HAL5_MICVR</name>
<dbReference type="AlphaFoldDB" id="A0A552HAL5"/>
<proteinExistence type="predicted"/>
<evidence type="ECO:0000313" key="2">
    <source>
        <dbReference type="Proteomes" id="UP000320674"/>
    </source>
</evidence>
<accession>A0A552HAL5</accession>
<dbReference type="Proteomes" id="UP000320674">
    <property type="component" value="Unassembled WGS sequence"/>
</dbReference>
<reference evidence="1 2" key="1">
    <citation type="submission" date="2019-01" db="EMBL/GenBank/DDBJ databases">
        <title>Coherence of Microcystis species and biogeography revealed through population genomics.</title>
        <authorList>
            <person name="Perez-Carrascal O.M."/>
            <person name="Terrat Y."/>
            <person name="Giani A."/>
            <person name="Fortin N."/>
            <person name="Tromas N."/>
            <person name="Shapiro B.J."/>
        </authorList>
    </citation>
    <scope>NUCLEOTIDE SEQUENCE [LARGE SCALE GENOMIC DNA]</scope>
    <source>
        <strain evidence="1">Mv_BB_P_19951000_S68D</strain>
    </source>
</reference>
<dbReference type="EMBL" id="SFAZ01000293">
    <property type="protein sequence ID" value="TRU68283.1"/>
    <property type="molecule type" value="Genomic_DNA"/>
</dbReference>
<sequence>MSEVLNLTGFIRDVKYTACLTESLDRVCLEQFDVNESRAYGIIEAQNTEVAYSKWVSPKRTRSYPFARIYNTYNASKILTIIPIIKDEGRDGDLDKLQYSTVSWVNLLNIYIVLGYYENAEKSQKTKQENKHKLTKQKFNN</sequence>
<gene>
    <name evidence="1" type="ORF">EWV77_20485</name>
</gene>
<organism evidence="1 2">
    <name type="scientific">Microcystis viridis Mv_BB_P_19951000_S68D</name>
    <dbReference type="NCBI Taxonomy" id="2486270"/>
    <lineage>
        <taxon>Bacteria</taxon>
        <taxon>Bacillati</taxon>
        <taxon>Cyanobacteriota</taxon>
        <taxon>Cyanophyceae</taxon>
        <taxon>Oscillatoriophycideae</taxon>
        <taxon>Chroococcales</taxon>
        <taxon>Microcystaceae</taxon>
        <taxon>Microcystis</taxon>
    </lineage>
</organism>